<evidence type="ECO:0000313" key="5">
    <source>
        <dbReference type="Proteomes" id="UP000255425"/>
    </source>
</evidence>
<dbReference type="Gene3D" id="3.40.630.190">
    <property type="entry name" value="LCP protein"/>
    <property type="match status" value="1"/>
</dbReference>
<dbReference type="EMBL" id="UHDZ01000001">
    <property type="protein sequence ID" value="SUM67953.1"/>
    <property type="molecule type" value="Genomic_DNA"/>
</dbReference>
<accession>A0A380H145</accession>
<reference evidence="4 5" key="1">
    <citation type="submission" date="2018-06" db="EMBL/GenBank/DDBJ databases">
        <authorList>
            <consortium name="Pathogen Informatics"/>
            <person name="Doyle S."/>
        </authorList>
    </citation>
    <scope>NUCLEOTIDE SEQUENCE [LARGE SCALE GENOMIC DNA]</scope>
    <source>
        <strain evidence="4 5">NCTC11807</strain>
    </source>
</reference>
<evidence type="ECO:0000256" key="2">
    <source>
        <dbReference type="SAM" id="Phobius"/>
    </source>
</evidence>
<dbReference type="InterPro" id="IPR004474">
    <property type="entry name" value="LytR_CpsA_psr"/>
</dbReference>
<sequence length="313" mass="34970">MAKEKKKKSLVLKVIVTILIILIVLAIAIGIYVFSKVNSLSNAIHNPLDRDKSELRKKPVGDGDPVSIVIYGIDEDAKRKQQNLGQRTDSIVMMSINPKDHKTVMVSVPRDTRAKIVGRGTTEKINHAYAYGGPDMAVKSLEELTNVPVDHYAAINMDGVKSVVDDLGGVDITSNATFNFHGYQFNKGQKYHMNGDKALTYMRSREQEGAGGDSGRQLRQQQVIEVVAKDGLQLGSLTKIDGIFKAAEDNVKTDLSLTQLNKMRENYNDTQDNVKLYTIQGENKVGNDNLWYFYPDDNSLNDVMKKYRDNLDL</sequence>
<dbReference type="GeneID" id="63935134"/>
<dbReference type="RefSeq" id="WP_115312590.1">
    <property type="nucleotide sequence ID" value="NZ_CP066042.1"/>
</dbReference>
<keyword evidence="5" id="KW-1185">Reference proteome</keyword>
<evidence type="ECO:0000259" key="3">
    <source>
        <dbReference type="Pfam" id="PF03816"/>
    </source>
</evidence>
<keyword evidence="2" id="KW-1133">Transmembrane helix</keyword>
<keyword evidence="2" id="KW-0472">Membrane</keyword>
<dbReference type="InterPro" id="IPR050922">
    <property type="entry name" value="LytR/CpsA/Psr_CW_biosynth"/>
</dbReference>
<dbReference type="AlphaFoldDB" id="A0A380H145"/>
<dbReference type="Pfam" id="PF03816">
    <property type="entry name" value="LytR_cpsA_psr"/>
    <property type="match status" value="1"/>
</dbReference>
<dbReference type="NCBIfam" id="TIGR00350">
    <property type="entry name" value="lytR_cpsA_psr"/>
    <property type="match status" value="1"/>
</dbReference>
<evidence type="ECO:0000256" key="1">
    <source>
        <dbReference type="ARBA" id="ARBA00006068"/>
    </source>
</evidence>
<dbReference type="Proteomes" id="UP000255425">
    <property type="component" value="Unassembled WGS sequence"/>
</dbReference>
<name>A0A380H145_9STAP</name>
<feature type="transmembrane region" description="Helical" evidence="2">
    <location>
        <begin position="12"/>
        <end position="34"/>
    </location>
</feature>
<protein>
    <submittedName>
        <fullName evidence="4">Transcriptional regulator</fullName>
    </submittedName>
</protein>
<comment type="similarity">
    <text evidence="1">Belongs to the LytR/CpsA/Psr (LCP) family.</text>
</comment>
<organism evidence="4 5">
    <name type="scientific">Staphylococcus saccharolyticus</name>
    <dbReference type="NCBI Taxonomy" id="33028"/>
    <lineage>
        <taxon>Bacteria</taxon>
        <taxon>Bacillati</taxon>
        <taxon>Bacillota</taxon>
        <taxon>Bacilli</taxon>
        <taxon>Bacillales</taxon>
        <taxon>Staphylococcaceae</taxon>
        <taxon>Staphylococcus</taxon>
    </lineage>
</organism>
<keyword evidence="2" id="KW-0812">Transmembrane</keyword>
<dbReference type="PANTHER" id="PTHR33392">
    <property type="entry name" value="POLYISOPRENYL-TEICHOIC ACID--PEPTIDOGLYCAN TEICHOIC ACID TRANSFERASE TAGU"/>
    <property type="match status" value="1"/>
</dbReference>
<evidence type="ECO:0000313" key="4">
    <source>
        <dbReference type="EMBL" id="SUM67953.1"/>
    </source>
</evidence>
<dbReference type="PANTHER" id="PTHR33392:SF6">
    <property type="entry name" value="POLYISOPRENYL-TEICHOIC ACID--PEPTIDOGLYCAN TEICHOIC ACID TRANSFERASE TAGU"/>
    <property type="match status" value="1"/>
</dbReference>
<feature type="domain" description="Cell envelope-related transcriptional attenuator" evidence="3">
    <location>
        <begin position="87"/>
        <end position="229"/>
    </location>
</feature>
<gene>
    <name evidence="4" type="primary">lytR_1</name>
    <name evidence="4" type="ORF">NCTC11807_00365</name>
</gene>
<proteinExistence type="inferred from homology"/>